<dbReference type="Proteomes" id="UP001371456">
    <property type="component" value="Unassembled WGS sequence"/>
</dbReference>
<evidence type="ECO:0000313" key="2">
    <source>
        <dbReference type="Proteomes" id="UP001371456"/>
    </source>
</evidence>
<comment type="caution">
    <text evidence="1">The sequence shown here is derived from an EMBL/GenBank/DDBJ whole genome shotgun (WGS) entry which is preliminary data.</text>
</comment>
<sequence>MEFQYKKKSEAVVMEKGDSPVRKWEDLDINIWAKMLQSFDLFLLISVIS</sequence>
<evidence type="ECO:0000313" key="1">
    <source>
        <dbReference type="EMBL" id="KAK6794091.1"/>
    </source>
</evidence>
<gene>
    <name evidence="1" type="ORF">RDI58_007544</name>
</gene>
<name>A0AAN8U113_SOLBU</name>
<protein>
    <submittedName>
        <fullName evidence="1">Uncharacterized protein</fullName>
    </submittedName>
</protein>
<dbReference type="EMBL" id="JBANQN010000003">
    <property type="protein sequence ID" value="KAK6794091.1"/>
    <property type="molecule type" value="Genomic_DNA"/>
</dbReference>
<keyword evidence="2" id="KW-1185">Reference proteome</keyword>
<accession>A0AAN8U113</accession>
<proteinExistence type="predicted"/>
<reference evidence="1 2" key="1">
    <citation type="submission" date="2024-02" db="EMBL/GenBank/DDBJ databases">
        <title>de novo genome assembly of Solanum bulbocastanum strain 11H21.</title>
        <authorList>
            <person name="Hosaka A.J."/>
        </authorList>
    </citation>
    <scope>NUCLEOTIDE SEQUENCE [LARGE SCALE GENOMIC DNA]</scope>
    <source>
        <tissue evidence="1">Young leaves</tissue>
    </source>
</reference>
<dbReference type="AlphaFoldDB" id="A0AAN8U113"/>
<organism evidence="1 2">
    <name type="scientific">Solanum bulbocastanum</name>
    <name type="common">Wild potato</name>
    <dbReference type="NCBI Taxonomy" id="147425"/>
    <lineage>
        <taxon>Eukaryota</taxon>
        <taxon>Viridiplantae</taxon>
        <taxon>Streptophyta</taxon>
        <taxon>Embryophyta</taxon>
        <taxon>Tracheophyta</taxon>
        <taxon>Spermatophyta</taxon>
        <taxon>Magnoliopsida</taxon>
        <taxon>eudicotyledons</taxon>
        <taxon>Gunneridae</taxon>
        <taxon>Pentapetalae</taxon>
        <taxon>asterids</taxon>
        <taxon>lamiids</taxon>
        <taxon>Solanales</taxon>
        <taxon>Solanaceae</taxon>
        <taxon>Solanoideae</taxon>
        <taxon>Solaneae</taxon>
        <taxon>Solanum</taxon>
    </lineage>
</organism>